<keyword evidence="7" id="KW-0325">Glycoprotein</keyword>
<reference evidence="11 12" key="1">
    <citation type="journal article" date="2020" name="ISME J.">
        <title>Uncovering the hidden diversity of litter-decomposition mechanisms in mushroom-forming fungi.</title>
        <authorList>
            <person name="Floudas D."/>
            <person name="Bentzer J."/>
            <person name="Ahren D."/>
            <person name="Johansson T."/>
            <person name="Persson P."/>
            <person name="Tunlid A."/>
        </authorList>
    </citation>
    <scope>NUCLEOTIDE SEQUENCE [LARGE SCALE GENOMIC DNA]</scope>
    <source>
        <strain evidence="11 12">CBS 291.85</strain>
    </source>
</reference>
<dbReference type="Pfam" id="PF05199">
    <property type="entry name" value="GMC_oxred_C"/>
    <property type="match status" value="1"/>
</dbReference>
<dbReference type="EMBL" id="JAACJM010000007">
    <property type="protein sequence ID" value="KAF5371665.1"/>
    <property type="molecule type" value="Genomic_DNA"/>
</dbReference>
<dbReference type="SUPFAM" id="SSF54373">
    <property type="entry name" value="FAD-linked reductases, C-terminal domain"/>
    <property type="match status" value="1"/>
</dbReference>
<evidence type="ECO:0000256" key="2">
    <source>
        <dbReference type="ARBA" id="ARBA00010790"/>
    </source>
</evidence>
<dbReference type="AlphaFoldDB" id="A0A8H5GVF8"/>
<evidence type="ECO:0000256" key="7">
    <source>
        <dbReference type="ARBA" id="ARBA00023180"/>
    </source>
</evidence>
<keyword evidence="3 9" id="KW-0285">Flavoprotein</keyword>
<keyword evidence="4" id="KW-0732">Signal</keyword>
<dbReference type="GO" id="GO:0016614">
    <property type="term" value="F:oxidoreductase activity, acting on CH-OH group of donors"/>
    <property type="evidence" value="ECO:0007669"/>
    <property type="project" value="InterPro"/>
</dbReference>
<dbReference type="PANTHER" id="PTHR11552">
    <property type="entry name" value="GLUCOSE-METHANOL-CHOLINE GMC OXIDOREDUCTASE"/>
    <property type="match status" value="1"/>
</dbReference>
<gene>
    <name evidence="11" type="ORF">D9758_003546</name>
</gene>
<dbReference type="GO" id="GO:0050660">
    <property type="term" value="F:flavin adenine dinucleotide binding"/>
    <property type="evidence" value="ECO:0007669"/>
    <property type="project" value="InterPro"/>
</dbReference>
<feature type="domain" description="Glucose-methanol-choline oxidoreductase N-terminal" evidence="10">
    <location>
        <begin position="92"/>
        <end position="115"/>
    </location>
</feature>
<dbReference type="Proteomes" id="UP000559256">
    <property type="component" value="Unassembled WGS sequence"/>
</dbReference>
<dbReference type="OrthoDB" id="269227at2759"/>
<dbReference type="InterPro" id="IPR012132">
    <property type="entry name" value="GMC_OxRdtase"/>
</dbReference>
<evidence type="ECO:0000256" key="3">
    <source>
        <dbReference type="ARBA" id="ARBA00022630"/>
    </source>
</evidence>
<name>A0A8H5GVF8_9AGAR</name>
<comment type="similarity">
    <text evidence="2 9">Belongs to the GMC oxidoreductase family.</text>
</comment>
<dbReference type="PIRSF" id="PIRSF000137">
    <property type="entry name" value="Alcohol_oxidase"/>
    <property type="match status" value="1"/>
</dbReference>
<evidence type="ECO:0000256" key="6">
    <source>
        <dbReference type="ARBA" id="ARBA00023002"/>
    </source>
</evidence>
<dbReference type="Gene3D" id="3.50.50.60">
    <property type="entry name" value="FAD/NAD(P)-binding domain"/>
    <property type="match status" value="1"/>
</dbReference>
<dbReference type="InterPro" id="IPR000172">
    <property type="entry name" value="GMC_OxRdtase_N"/>
</dbReference>
<evidence type="ECO:0000256" key="9">
    <source>
        <dbReference type="RuleBase" id="RU003968"/>
    </source>
</evidence>
<evidence type="ECO:0000256" key="4">
    <source>
        <dbReference type="ARBA" id="ARBA00022729"/>
    </source>
</evidence>
<feature type="binding site" evidence="8">
    <location>
        <begin position="23"/>
        <end position="24"/>
    </location>
    <ligand>
        <name>FAD</name>
        <dbReference type="ChEBI" id="CHEBI:57692"/>
    </ligand>
</feature>
<evidence type="ECO:0000256" key="8">
    <source>
        <dbReference type="PIRSR" id="PIRSR000137-2"/>
    </source>
</evidence>
<evidence type="ECO:0000313" key="11">
    <source>
        <dbReference type="EMBL" id="KAF5371665.1"/>
    </source>
</evidence>
<keyword evidence="5 8" id="KW-0274">FAD</keyword>
<dbReference type="SUPFAM" id="SSF51905">
    <property type="entry name" value="FAD/NAD(P)-binding domain"/>
    <property type="match status" value="1"/>
</dbReference>
<evidence type="ECO:0000256" key="1">
    <source>
        <dbReference type="ARBA" id="ARBA00001974"/>
    </source>
</evidence>
<dbReference type="PROSITE" id="PS00623">
    <property type="entry name" value="GMC_OXRED_1"/>
    <property type="match status" value="1"/>
</dbReference>
<dbReference type="PANTHER" id="PTHR11552:SF201">
    <property type="entry name" value="GLUCOSE-METHANOL-CHOLINE OXIDOREDUCTASE N-TERMINAL DOMAIN-CONTAINING PROTEIN"/>
    <property type="match status" value="1"/>
</dbReference>
<keyword evidence="6" id="KW-0560">Oxidoreductase</keyword>
<proteinExistence type="inferred from homology"/>
<comment type="caution">
    <text evidence="11">The sequence shown here is derived from an EMBL/GenBank/DDBJ whole genome shotgun (WGS) entry which is preliminary data.</text>
</comment>
<evidence type="ECO:0000313" key="12">
    <source>
        <dbReference type="Proteomes" id="UP000559256"/>
    </source>
</evidence>
<comment type="cofactor">
    <cofactor evidence="1 8">
        <name>FAD</name>
        <dbReference type="ChEBI" id="CHEBI:57692"/>
    </cofactor>
</comment>
<sequence>MPIVSKEEFLSRTYDFVIVGGGTSGLVVAARLSEDPTLTVGVLEAGVDHAGDPAVDIPGLMARNTRDPKYDWEFYTEPQVFVNGRRMQESRGKGLGGSSMLNMCAFVRPSKEEIDGIERLGNPGWGWDDVSKYMQKSECYFEPQLTPEQTQELSMEMDTKVHGSKGPISVSFPSQIPPLHKEFLGSCEALGVGRNTQPNGGKIIGSFFCAGSVDPTTGTRSYAASGYLAPNLHRQNLFVLIEAYATKINFEKDSSGLQLATSVEFIKDEERLIVGVTKEVILSAGTFQTPQILENSAIGNARILEPLGIQPIVDLPGVGENLQDHTHVPAVVEIDPSSETLEMLDDLNQSQINAHRELYKQQKGILAGIPYSAFIFLPASTLAREEDVKRWVTFAAVEASPAEVFKDTPSSVVNGIHKQYELIREWLTSPLHPFSLLLHINGHFPVLLHTPDSSKRYCTFLCGQTHPFSRGSVHIKSLDPKIPPAIQPNYLSNRADLDILMKSVRFTQQMFRTAPVKDQIIETVVPLFDLSDGDLEERVRELLTTIHHPVGTASMLPRELGGVVDPDLKVYETTNVRVADCSIIPLQVSSNTVTMAYAIGEKAADIIRSVL</sequence>
<organism evidence="11 12">
    <name type="scientific">Tetrapyrgos nigripes</name>
    <dbReference type="NCBI Taxonomy" id="182062"/>
    <lineage>
        <taxon>Eukaryota</taxon>
        <taxon>Fungi</taxon>
        <taxon>Dikarya</taxon>
        <taxon>Basidiomycota</taxon>
        <taxon>Agaricomycotina</taxon>
        <taxon>Agaricomycetes</taxon>
        <taxon>Agaricomycetidae</taxon>
        <taxon>Agaricales</taxon>
        <taxon>Marasmiineae</taxon>
        <taxon>Marasmiaceae</taxon>
        <taxon>Tetrapyrgos</taxon>
    </lineage>
</organism>
<dbReference type="Pfam" id="PF00732">
    <property type="entry name" value="GMC_oxred_N"/>
    <property type="match status" value="1"/>
</dbReference>
<protein>
    <recommendedName>
        <fullName evidence="10">Glucose-methanol-choline oxidoreductase N-terminal domain-containing protein</fullName>
    </recommendedName>
</protein>
<accession>A0A8H5GVF8</accession>
<dbReference type="Gene3D" id="3.30.560.10">
    <property type="entry name" value="Glucose Oxidase, domain 3"/>
    <property type="match status" value="1"/>
</dbReference>
<evidence type="ECO:0000256" key="5">
    <source>
        <dbReference type="ARBA" id="ARBA00022827"/>
    </source>
</evidence>
<evidence type="ECO:0000259" key="10">
    <source>
        <dbReference type="PROSITE" id="PS00623"/>
    </source>
</evidence>
<dbReference type="InterPro" id="IPR036188">
    <property type="entry name" value="FAD/NAD-bd_sf"/>
</dbReference>
<dbReference type="InterPro" id="IPR007867">
    <property type="entry name" value="GMC_OxRtase_C"/>
</dbReference>
<keyword evidence="12" id="KW-1185">Reference proteome</keyword>